<evidence type="ECO:0000259" key="2">
    <source>
        <dbReference type="Pfam" id="PF07647"/>
    </source>
</evidence>
<feature type="compositionally biased region" description="Basic and acidic residues" evidence="1">
    <location>
        <begin position="374"/>
        <end position="392"/>
    </location>
</feature>
<name>A0AA35TEG4_GEOBA</name>
<protein>
    <recommendedName>
        <fullName evidence="2">SAM domain-containing protein</fullName>
    </recommendedName>
</protein>
<feature type="compositionally biased region" description="Basic and acidic residues" evidence="1">
    <location>
        <begin position="401"/>
        <end position="423"/>
    </location>
</feature>
<dbReference type="EMBL" id="CASHTH010003594">
    <property type="protein sequence ID" value="CAI8046830.1"/>
    <property type="molecule type" value="Genomic_DNA"/>
</dbReference>
<dbReference type="AlphaFoldDB" id="A0AA35TEG4"/>
<comment type="caution">
    <text evidence="3">The sequence shown here is derived from an EMBL/GenBank/DDBJ whole genome shotgun (WGS) entry which is preliminary data.</text>
</comment>
<feature type="region of interest" description="Disordered" evidence="1">
    <location>
        <begin position="317"/>
        <end position="344"/>
    </location>
</feature>
<dbReference type="Gene3D" id="1.10.150.50">
    <property type="entry name" value="Transcription Factor, Ets-1"/>
    <property type="match status" value="1"/>
</dbReference>
<feature type="region of interest" description="Disordered" evidence="1">
    <location>
        <begin position="368"/>
        <end position="423"/>
    </location>
</feature>
<feature type="domain" description="SAM" evidence="2">
    <location>
        <begin position="526"/>
        <end position="563"/>
    </location>
</feature>
<dbReference type="InterPro" id="IPR001660">
    <property type="entry name" value="SAM"/>
</dbReference>
<evidence type="ECO:0000313" key="4">
    <source>
        <dbReference type="Proteomes" id="UP001174909"/>
    </source>
</evidence>
<gene>
    <name evidence="3" type="ORF">GBAR_LOCUS25896</name>
</gene>
<evidence type="ECO:0000256" key="1">
    <source>
        <dbReference type="SAM" id="MobiDB-lite"/>
    </source>
</evidence>
<dbReference type="SUPFAM" id="SSF47769">
    <property type="entry name" value="SAM/Pointed domain"/>
    <property type="match status" value="1"/>
</dbReference>
<reference evidence="3" key="1">
    <citation type="submission" date="2023-03" db="EMBL/GenBank/DDBJ databases">
        <authorList>
            <person name="Steffen K."/>
            <person name="Cardenas P."/>
        </authorList>
    </citation>
    <scope>NUCLEOTIDE SEQUENCE</scope>
</reference>
<dbReference type="InterPro" id="IPR013761">
    <property type="entry name" value="SAM/pointed_sf"/>
</dbReference>
<keyword evidence="4" id="KW-1185">Reference proteome</keyword>
<organism evidence="3 4">
    <name type="scientific">Geodia barretti</name>
    <name type="common">Barrett's horny sponge</name>
    <dbReference type="NCBI Taxonomy" id="519541"/>
    <lineage>
        <taxon>Eukaryota</taxon>
        <taxon>Metazoa</taxon>
        <taxon>Porifera</taxon>
        <taxon>Demospongiae</taxon>
        <taxon>Heteroscleromorpha</taxon>
        <taxon>Tetractinellida</taxon>
        <taxon>Astrophorina</taxon>
        <taxon>Geodiidae</taxon>
        <taxon>Geodia</taxon>
    </lineage>
</organism>
<sequence length="584" mass="66371">MTLSEFAQRYQSNLPQQVVVTHGVYWRDNMEVNISSSERLNIHFIRHRESVKIKELGSSTEYSVPVTSTLEFGAVYNPYNGNMKDALRGFFYPTVGDVIKITENAPLPKLIRATSKSSMTTPANCVSRGELLLIKEVRSDEHLGFRELHVTSLTTNTDKILHESCRGNFTTRPEAIKLSLFSIIKHIPNALPLSVMIFPGEGTLDQGDMHYPSHLFHKVIQLSRTFTDVLLVASSVPEDSVCDGREPFEIPQEVELELRVVELREGDREQLQEKSDTIMRKIQGEYVKHYRNAHQAQAEYVVQEMFLKAVGGLGDEKERVPVAPPRRKKSGSVEKEESDYPNVSPVQEGVLSRLGKLEQLVWKMKKSRVSTSASEDRAEEEREDETKERVSKETASVVESLQEKMRETEEKTGEKEEKMREKEEKMREIEVKVEALEATVSQLRSLLEEQQKQNQEELGRVSVELVAMREEMKRNEAEANQQGTSPYLLGSPETSQRNRDIVQSLTAAQVLQLLTEVGVEDLLLATQENVSGDILVELNEEELETELGIRKKIHRLKVMKIINGSKPVTDYLKMSEANSMDIVC</sequence>
<accession>A0AA35TEG4</accession>
<proteinExistence type="predicted"/>
<dbReference type="Pfam" id="PF07647">
    <property type="entry name" value="SAM_2"/>
    <property type="match status" value="1"/>
</dbReference>
<dbReference type="Proteomes" id="UP001174909">
    <property type="component" value="Unassembled WGS sequence"/>
</dbReference>
<evidence type="ECO:0000313" key="3">
    <source>
        <dbReference type="EMBL" id="CAI8046830.1"/>
    </source>
</evidence>